<dbReference type="Pfam" id="PF06722">
    <property type="entry name" value="EryCIII-like_C"/>
    <property type="match status" value="1"/>
</dbReference>
<dbReference type="InterPro" id="IPR010610">
    <property type="entry name" value="EryCIII-like_C"/>
</dbReference>
<dbReference type="PANTHER" id="PTHR21015:SF22">
    <property type="entry name" value="GLYCOSYLTRANSFERASE"/>
    <property type="match status" value="1"/>
</dbReference>
<sequence>MKFLFVVTGSYVNMYASAPLATAVRNAGHEVILATTNEPMMDAAREMGIPAISMMSETIRSFLPADPSDDEERDTGHGLARMAVQGLESLLEITAGWRPDVVVGSAVSYMAGLLATRLGVPYVRYVEYLRIPLAGIDSGAEEGLLPELRRMGLTGLPEPAMYIDVCPPSLRRTPAPPAQQRMRFLPKTPQRALEPWMFTRPKGRRRVLITSGTHFRMLTPDAMRHLVDQLVLTGAEVLIAAPKKTAEELGDQLGDVRIGWLPLDVVIPTCDLVVHHCGATTGMTMMSAGVPQLIVPAPNPHNRAIAEAVSGFGAAIVMLPEELAKEENPAEAIAAGCREILADPRYTERAQALGNEMAALPAPAEVVRELETLVG</sequence>
<dbReference type="InterPro" id="IPR002213">
    <property type="entry name" value="UDP_glucos_trans"/>
</dbReference>
<dbReference type="SUPFAM" id="SSF53756">
    <property type="entry name" value="UDP-Glycosyltransferase/glycogen phosphorylase"/>
    <property type="match status" value="1"/>
</dbReference>
<dbReference type="Gene3D" id="3.40.50.2000">
    <property type="entry name" value="Glycogen Phosphorylase B"/>
    <property type="match status" value="2"/>
</dbReference>
<feature type="domain" description="Erythromycin biosynthesis protein CIII-like N-terminal" evidence="3">
    <location>
        <begin position="87"/>
        <end position="212"/>
    </location>
</feature>
<dbReference type="Proteomes" id="UP000287547">
    <property type="component" value="Unassembled WGS sequence"/>
</dbReference>
<dbReference type="PANTHER" id="PTHR21015">
    <property type="entry name" value="UDP-N-ACETYLGLUCOSAMINE--N-ACETYLMURAMYL-(PENTAPEPTIDE) PYROPHOSPHORYL-UNDECAPRENOL N-ACETYLGLUCOSAMINE TRANSFERASE 1"/>
    <property type="match status" value="1"/>
</dbReference>
<organism evidence="4 5">
    <name type="scientific">Kibdelosporangium aridum</name>
    <dbReference type="NCBI Taxonomy" id="2030"/>
    <lineage>
        <taxon>Bacteria</taxon>
        <taxon>Bacillati</taxon>
        <taxon>Actinomycetota</taxon>
        <taxon>Actinomycetes</taxon>
        <taxon>Pseudonocardiales</taxon>
        <taxon>Pseudonocardiaceae</taxon>
        <taxon>Kibdelosporangium</taxon>
    </lineage>
</organism>
<evidence type="ECO:0000259" key="3">
    <source>
        <dbReference type="Pfam" id="PF21036"/>
    </source>
</evidence>
<reference evidence="4 5" key="1">
    <citation type="submission" date="2018-05" db="EMBL/GenBank/DDBJ databases">
        <title>Evolution of GPA BGCs.</title>
        <authorList>
            <person name="Waglechner N."/>
            <person name="Wright G.D."/>
        </authorList>
    </citation>
    <scope>NUCLEOTIDE SEQUENCE [LARGE SCALE GENOMIC DNA]</scope>
    <source>
        <strain evidence="4 5">A82846</strain>
    </source>
</reference>
<dbReference type="CDD" id="cd03784">
    <property type="entry name" value="GT1_Gtf-like"/>
    <property type="match status" value="1"/>
</dbReference>
<evidence type="ECO:0000313" key="4">
    <source>
        <dbReference type="EMBL" id="RSM81645.1"/>
    </source>
</evidence>
<comment type="caution">
    <text evidence="4">The sequence shown here is derived from an EMBL/GenBank/DDBJ whole genome shotgun (WGS) entry which is preliminary data.</text>
</comment>
<dbReference type="AlphaFoldDB" id="A0A428Z4W6"/>
<accession>A0A428Z4W6</accession>
<dbReference type="RefSeq" id="WP_037268040.1">
    <property type="nucleotide sequence ID" value="NZ_QHKI01000025.1"/>
</dbReference>
<protein>
    <submittedName>
        <fullName evidence="4">Glycosyltransferase</fullName>
    </submittedName>
</protein>
<dbReference type="OrthoDB" id="5488434at2"/>
<dbReference type="EMBL" id="QHKI01000025">
    <property type="protein sequence ID" value="RSM81645.1"/>
    <property type="molecule type" value="Genomic_DNA"/>
</dbReference>
<evidence type="ECO:0000313" key="5">
    <source>
        <dbReference type="Proteomes" id="UP000287547"/>
    </source>
</evidence>
<keyword evidence="1 4" id="KW-0808">Transferase</keyword>
<gene>
    <name evidence="4" type="ORF">DMH04_27630</name>
</gene>
<evidence type="ECO:0000259" key="2">
    <source>
        <dbReference type="Pfam" id="PF06722"/>
    </source>
</evidence>
<dbReference type="InterPro" id="IPR048284">
    <property type="entry name" value="EryCIII-like_N"/>
</dbReference>
<name>A0A428Z4W6_KIBAR</name>
<dbReference type="Pfam" id="PF21036">
    <property type="entry name" value="EryCIII-like_N"/>
    <property type="match status" value="1"/>
</dbReference>
<evidence type="ECO:0000256" key="1">
    <source>
        <dbReference type="ARBA" id="ARBA00022679"/>
    </source>
</evidence>
<dbReference type="GO" id="GO:0008194">
    <property type="term" value="F:UDP-glycosyltransferase activity"/>
    <property type="evidence" value="ECO:0007669"/>
    <property type="project" value="InterPro"/>
</dbReference>
<proteinExistence type="predicted"/>
<dbReference type="GO" id="GO:0016758">
    <property type="term" value="F:hexosyltransferase activity"/>
    <property type="evidence" value="ECO:0007669"/>
    <property type="project" value="UniProtKB-ARBA"/>
</dbReference>
<feature type="domain" description="Erythromycin biosynthesis protein CIII-like C-terminal" evidence="2">
    <location>
        <begin position="225"/>
        <end position="373"/>
    </location>
</feature>